<feature type="domain" description="SHOCT" evidence="2">
    <location>
        <begin position="77"/>
        <end position="104"/>
    </location>
</feature>
<keyword evidence="1" id="KW-0472">Membrane</keyword>
<keyword evidence="1" id="KW-1133">Transmembrane helix</keyword>
<keyword evidence="1" id="KW-0812">Transmembrane</keyword>
<comment type="caution">
    <text evidence="3">The sequence shown here is derived from an EMBL/GenBank/DDBJ whole genome shotgun (WGS) entry which is preliminary data.</text>
</comment>
<evidence type="ECO:0000259" key="2">
    <source>
        <dbReference type="Pfam" id="PF09851"/>
    </source>
</evidence>
<dbReference type="EMBL" id="DVJI01000004">
    <property type="protein sequence ID" value="HIS70495.1"/>
    <property type="molecule type" value="Genomic_DNA"/>
</dbReference>
<sequence length="106" mass="11708">MAEVFVAFIAMFFVALVCIAFLAIPIMIANARGICGGEHTAIVVLSILGIFFGLTWVVALVLSLVWRGDCLGGDNLDKLDKLAKLYKDKVITKSEYERMKAKLLRE</sequence>
<dbReference type="InterPro" id="IPR018649">
    <property type="entry name" value="SHOCT"/>
</dbReference>
<evidence type="ECO:0000313" key="3">
    <source>
        <dbReference type="EMBL" id="HIS70495.1"/>
    </source>
</evidence>
<feature type="transmembrane region" description="Helical" evidence="1">
    <location>
        <begin position="41"/>
        <end position="66"/>
    </location>
</feature>
<organism evidence="3 4">
    <name type="scientific">Candidatus Enterousia intestinigallinarum</name>
    <dbReference type="NCBI Taxonomy" id="2840790"/>
    <lineage>
        <taxon>Bacteria</taxon>
        <taxon>Pseudomonadati</taxon>
        <taxon>Pseudomonadota</taxon>
        <taxon>Alphaproteobacteria</taxon>
        <taxon>Candidatus Enterousia</taxon>
    </lineage>
</organism>
<feature type="transmembrane region" description="Helical" evidence="1">
    <location>
        <begin position="6"/>
        <end position="29"/>
    </location>
</feature>
<protein>
    <submittedName>
        <fullName evidence="3">SHOCT domain-containing protein</fullName>
    </submittedName>
</protein>
<proteinExistence type="predicted"/>
<gene>
    <name evidence="3" type="ORF">IAD02_00700</name>
</gene>
<reference evidence="3" key="2">
    <citation type="journal article" date="2021" name="PeerJ">
        <title>Extensive microbial diversity within the chicken gut microbiome revealed by metagenomics and culture.</title>
        <authorList>
            <person name="Gilroy R."/>
            <person name="Ravi A."/>
            <person name="Getino M."/>
            <person name="Pursley I."/>
            <person name="Horton D.L."/>
            <person name="Alikhan N.F."/>
            <person name="Baker D."/>
            <person name="Gharbi K."/>
            <person name="Hall N."/>
            <person name="Watson M."/>
            <person name="Adriaenssens E.M."/>
            <person name="Foster-Nyarko E."/>
            <person name="Jarju S."/>
            <person name="Secka A."/>
            <person name="Antonio M."/>
            <person name="Oren A."/>
            <person name="Chaudhuri R.R."/>
            <person name="La Ragione R."/>
            <person name="Hildebrand F."/>
            <person name="Pallen M.J."/>
        </authorList>
    </citation>
    <scope>NUCLEOTIDE SEQUENCE</scope>
    <source>
        <strain evidence="3">ChiGjej3B3-5194</strain>
    </source>
</reference>
<evidence type="ECO:0000256" key="1">
    <source>
        <dbReference type="SAM" id="Phobius"/>
    </source>
</evidence>
<evidence type="ECO:0000313" key="4">
    <source>
        <dbReference type="Proteomes" id="UP000886742"/>
    </source>
</evidence>
<dbReference type="Proteomes" id="UP000886742">
    <property type="component" value="Unassembled WGS sequence"/>
</dbReference>
<accession>A0A9D1JWG6</accession>
<name>A0A9D1JWG6_9PROT</name>
<reference evidence="3" key="1">
    <citation type="submission" date="2020-10" db="EMBL/GenBank/DDBJ databases">
        <authorList>
            <person name="Gilroy R."/>
        </authorList>
    </citation>
    <scope>NUCLEOTIDE SEQUENCE</scope>
    <source>
        <strain evidence="3">ChiGjej3B3-5194</strain>
    </source>
</reference>
<dbReference type="Pfam" id="PF09851">
    <property type="entry name" value="SHOCT"/>
    <property type="match status" value="1"/>
</dbReference>
<dbReference type="AlphaFoldDB" id="A0A9D1JWG6"/>